<accession>A0AAD1UCY1</accession>
<feature type="compositionally biased region" description="Basic and acidic residues" evidence="1">
    <location>
        <begin position="20"/>
        <end position="33"/>
    </location>
</feature>
<evidence type="ECO:0000313" key="3">
    <source>
        <dbReference type="Proteomes" id="UP001295684"/>
    </source>
</evidence>
<evidence type="ECO:0000313" key="2">
    <source>
        <dbReference type="EMBL" id="CAI2362843.1"/>
    </source>
</evidence>
<feature type="compositionally biased region" description="Polar residues" evidence="1">
    <location>
        <begin position="1"/>
        <end position="16"/>
    </location>
</feature>
<keyword evidence="3" id="KW-1185">Reference proteome</keyword>
<dbReference type="EMBL" id="CAMPGE010004001">
    <property type="protein sequence ID" value="CAI2362843.1"/>
    <property type="molecule type" value="Genomic_DNA"/>
</dbReference>
<feature type="region of interest" description="Disordered" evidence="1">
    <location>
        <begin position="1"/>
        <end position="58"/>
    </location>
</feature>
<reference evidence="2" key="1">
    <citation type="submission" date="2023-07" db="EMBL/GenBank/DDBJ databases">
        <authorList>
            <consortium name="AG Swart"/>
            <person name="Singh M."/>
            <person name="Singh A."/>
            <person name="Seah K."/>
            <person name="Emmerich C."/>
        </authorList>
    </citation>
    <scope>NUCLEOTIDE SEQUENCE</scope>
    <source>
        <strain evidence="2">DP1</strain>
    </source>
</reference>
<evidence type="ECO:0000256" key="1">
    <source>
        <dbReference type="SAM" id="MobiDB-lite"/>
    </source>
</evidence>
<organism evidence="2 3">
    <name type="scientific">Euplotes crassus</name>
    <dbReference type="NCBI Taxonomy" id="5936"/>
    <lineage>
        <taxon>Eukaryota</taxon>
        <taxon>Sar</taxon>
        <taxon>Alveolata</taxon>
        <taxon>Ciliophora</taxon>
        <taxon>Intramacronucleata</taxon>
        <taxon>Spirotrichea</taxon>
        <taxon>Hypotrichia</taxon>
        <taxon>Euplotida</taxon>
        <taxon>Euplotidae</taxon>
        <taxon>Moneuplotes</taxon>
    </lineage>
</organism>
<sequence>MAKTNSIAEYTNNKNSLHLHKTEHTSVRSEINKRLSTVGRRNRLNSNDKKSNSDILRNKLGTSSDQYFDMNDDKSKTCVKKPNVKKYFGFQEEIDECEEFKESNDKTSSMIMDSEHLESVAPLPSKKSNNKSPNSSKPKMATIVRRKTVQFNDETTIIKVPSGQQGSQKPTVKTTSRSVELRKSETVKLFPTIGKHEEAIDEIQKLKNKAGRRRSFQCSLPFGQKKKSIDTKFQELGGIDERSIYHTQANQTEKDKTAVEQYMHPDLF</sequence>
<protein>
    <submittedName>
        <fullName evidence="2">Uncharacterized protein</fullName>
    </submittedName>
</protein>
<dbReference type="Proteomes" id="UP001295684">
    <property type="component" value="Unassembled WGS sequence"/>
</dbReference>
<proteinExistence type="predicted"/>
<gene>
    <name evidence="2" type="ORF">ECRASSUSDP1_LOCUS4171</name>
</gene>
<dbReference type="AlphaFoldDB" id="A0AAD1UCY1"/>
<comment type="caution">
    <text evidence="2">The sequence shown here is derived from an EMBL/GenBank/DDBJ whole genome shotgun (WGS) entry which is preliminary data.</text>
</comment>
<feature type="compositionally biased region" description="Low complexity" evidence="1">
    <location>
        <begin position="124"/>
        <end position="139"/>
    </location>
</feature>
<feature type="region of interest" description="Disordered" evidence="1">
    <location>
        <begin position="118"/>
        <end position="139"/>
    </location>
</feature>
<name>A0AAD1UCY1_EUPCR</name>